<keyword evidence="11" id="KW-0812">Transmembrane</keyword>
<protein>
    <submittedName>
        <fullName evidence="11">Putative transmembrane protease</fullName>
    </submittedName>
</protein>
<sequence length="284" mass="31509">METIIILILPLVIYSANAAFPNSNSCGVDNADRIYPGNITGITSYPWASNLIFHESGRNEDLFRCGGSLISDRYVLTAAHCFDSLGGGYELQRIRFGEWDVQNELDCDYHGYCNEPILEVGFEKIVAHKDYNERTLINDIALIKLNESIEFTEAISPVCLPLSKELENLEVGNKKFTIVGWKNIRHRNGTYEPTSPIKLHDWMLEEVDAEACSNLVGEPISASQICALGKDTCRGDSGSGLIRKVNGFYSVNGIVSVGCGGKNVPAVYTKVDMFLDWIRDNIVD</sequence>
<comment type="similarity">
    <text evidence="8">Belongs to the peptidase S1 family. CLIP subfamily.</text>
</comment>
<dbReference type="GO" id="GO:0005576">
    <property type="term" value="C:extracellular region"/>
    <property type="evidence" value="ECO:0007669"/>
    <property type="project" value="UniProtKB-SubCell"/>
</dbReference>
<evidence type="ECO:0000313" key="11">
    <source>
        <dbReference type="EMBL" id="JAV47243.1"/>
    </source>
</evidence>
<feature type="domain" description="Peptidase S1" evidence="10">
    <location>
        <begin position="34"/>
        <end position="283"/>
    </location>
</feature>
<evidence type="ECO:0000256" key="2">
    <source>
        <dbReference type="ARBA" id="ARBA00022525"/>
    </source>
</evidence>
<dbReference type="Pfam" id="PF00089">
    <property type="entry name" value="Trypsin"/>
    <property type="match status" value="1"/>
</dbReference>
<keyword evidence="3" id="KW-0399">Innate immunity</keyword>
<dbReference type="PROSITE" id="PS50240">
    <property type="entry name" value="TRYPSIN_DOM"/>
    <property type="match status" value="1"/>
</dbReference>
<dbReference type="AlphaFoldDB" id="A0A1W7R810"/>
<dbReference type="InterPro" id="IPR051487">
    <property type="entry name" value="Ser/Thr_Proteases_Immune/Dev"/>
</dbReference>
<dbReference type="PANTHER" id="PTHR24256">
    <property type="entry name" value="TRYPTASE-RELATED"/>
    <property type="match status" value="1"/>
</dbReference>
<keyword evidence="2" id="KW-0964">Secreted</keyword>
<keyword evidence="11" id="KW-0645">Protease</keyword>
<dbReference type="VEuPathDB" id="VectorBase:AALC636_003560"/>
<evidence type="ECO:0000256" key="6">
    <source>
        <dbReference type="ARBA" id="ARBA00023157"/>
    </source>
</evidence>
<reference evidence="11" key="1">
    <citation type="submission" date="2016-03" db="EMBL/GenBank/DDBJ databases">
        <title>RNAseq analyses of the sensorial organs of adult female Aedes albopictus.</title>
        <authorList>
            <person name="Fabrizio L."/>
            <person name="Ribeiro J.M."/>
            <person name="Arca B."/>
        </authorList>
    </citation>
    <scope>NUCLEOTIDE SEQUENCE</scope>
</reference>
<dbReference type="InterPro" id="IPR009003">
    <property type="entry name" value="Peptidase_S1_PA"/>
</dbReference>
<dbReference type="VEuPathDB" id="VectorBase:AALFPA_053326"/>
<proteinExistence type="inferred from homology"/>
<evidence type="ECO:0000256" key="7">
    <source>
        <dbReference type="ARBA" id="ARBA00023180"/>
    </source>
</evidence>
<dbReference type="PRINTS" id="PR00722">
    <property type="entry name" value="CHYMOTRYPSIN"/>
</dbReference>
<evidence type="ECO:0000259" key="10">
    <source>
        <dbReference type="PROSITE" id="PS50240"/>
    </source>
</evidence>
<evidence type="ECO:0000256" key="4">
    <source>
        <dbReference type="ARBA" id="ARBA00022729"/>
    </source>
</evidence>
<dbReference type="GO" id="GO:0045087">
    <property type="term" value="P:innate immune response"/>
    <property type="evidence" value="ECO:0007669"/>
    <property type="project" value="UniProtKB-KW"/>
</dbReference>
<keyword evidence="11" id="KW-0378">Hydrolase</keyword>
<dbReference type="SUPFAM" id="SSF50494">
    <property type="entry name" value="Trypsin-like serine proteases"/>
    <property type="match status" value="1"/>
</dbReference>
<dbReference type="InterPro" id="IPR001254">
    <property type="entry name" value="Trypsin_dom"/>
</dbReference>
<keyword evidence="4 9" id="KW-0732">Signal</keyword>
<dbReference type="GO" id="GO:0006508">
    <property type="term" value="P:proteolysis"/>
    <property type="evidence" value="ECO:0007669"/>
    <property type="project" value="UniProtKB-KW"/>
</dbReference>
<name>A0A1W7R810_AEDAL</name>
<evidence type="ECO:0000256" key="5">
    <source>
        <dbReference type="ARBA" id="ARBA00022859"/>
    </source>
</evidence>
<dbReference type="CDD" id="cd00190">
    <property type="entry name" value="Tryp_SPc"/>
    <property type="match status" value="1"/>
</dbReference>
<organism evidence="11">
    <name type="scientific">Aedes albopictus</name>
    <name type="common">Asian tiger mosquito</name>
    <name type="synonym">Stegomyia albopicta</name>
    <dbReference type="NCBI Taxonomy" id="7160"/>
    <lineage>
        <taxon>Eukaryota</taxon>
        <taxon>Metazoa</taxon>
        <taxon>Ecdysozoa</taxon>
        <taxon>Arthropoda</taxon>
        <taxon>Hexapoda</taxon>
        <taxon>Insecta</taxon>
        <taxon>Pterygota</taxon>
        <taxon>Neoptera</taxon>
        <taxon>Endopterygota</taxon>
        <taxon>Diptera</taxon>
        <taxon>Nematocera</taxon>
        <taxon>Culicoidea</taxon>
        <taxon>Culicidae</taxon>
        <taxon>Culicinae</taxon>
        <taxon>Aedini</taxon>
        <taxon>Aedes</taxon>
        <taxon>Stegomyia</taxon>
    </lineage>
</organism>
<dbReference type="GO" id="GO:0004252">
    <property type="term" value="F:serine-type endopeptidase activity"/>
    <property type="evidence" value="ECO:0007669"/>
    <property type="project" value="InterPro"/>
</dbReference>
<evidence type="ECO:0000256" key="9">
    <source>
        <dbReference type="SAM" id="SignalP"/>
    </source>
</evidence>
<keyword evidence="11" id="KW-0472">Membrane</keyword>
<keyword evidence="7" id="KW-0325">Glycoprotein</keyword>
<keyword evidence="5" id="KW-0391">Immunity</keyword>
<accession>A0A1W7R810</accession>
<evidence type="ECO:0000256" key="1">
    <source>
        <dbReference type="ARBA" id="ARBA00004613"/>
    </source>
</evidence>
<comment type="subcellular location">
    <subcellularLocation>
        <location evidence="1">Secreted</location>
    </subcellularLocation>
</comment>
<dbReference type="FunFam" id="2.40.10.10:FF:000028">
    <property type="entry name" value="Serine protease easter"/>
    <property type="match status" value="1"/>
</dbReference>
<dbReference type="InterPro" id="IPR043504">
    <property type="entry name" value="Peptidase_S1_PA_chymotrypsin"/>
</dbReference>
<dbReference type="EMBL" id="GEHC01000402">
    <property type="protein sequence ID" value="JAV47243.1"/>
    <property type="molecule type" value="Transcribed_RNA"/>
</dbReference>
<evidence type="ECO:0000256" key="8">
    <source>
        <dbReference type="ARBA" id="ARBA00024195"/>
    </source>
</evidence>
<dbReference type="InterPro" id="IPR001314">
    <property type="entry name" value="Peptidase_S1A"/>
</dbReference>
<dbReference type="PROSITE" id="PS00134">
    <property type="entry name" value="TRYPSIN_HIS"/>
    <property type="match status" value="1"/>
</dbReference>
<keyword evidence="6" id="KW-1015">Disulfide bond</keyword>
<dbReference type="VEuPathDB" id="VectorBase:AALF016346"/>
<dbReference type="InterPro" id="IPR018114">
    <property type="entry name" value="TRYPSIN_HIS"/>
</dbReference>
<feature type="chain" id="PRO_5012054677" evidence="9">
    <location>
        <begin position="19"/>
        <end position="284"/>
    </location>
</feature>
<dbReference type="SMART" id="SM00020">
    <property type="entry name" value="Tryp_SPc"/>
    <property type="match status" value="1"/>
</dbReference>
<feature type="signal peptide" evidence="9">
    <location>
        <begin position="1"/>
        <end position="18"/>
    </location>
</feature>
<evidence type="ECO:0000256" key="3">
    <source>
        <dbReference type="ARBA" id="ARBA00022588"/>
    </source>
</evidence>
<dbReference type="Gene3D" id="2.40.10.10">
    <property type="entry name" value="Trypsin-like serine proteases"/>
    <property type="match status" value="2"/>
</dbReference>